<dbReference type="Pfam" id="PF06203">
    <property type="entry name" value="CCT"/>
    <property type="match status" value="1"/>
</dbReference>
<evidence type="ECO:0000259" key="5">
    <source>
        <dbReference type="PROSITE" id="PS51017"/>
    </source>
</evidence>
<sequence>VSSSSSSANQHEQVNSVVPPYLHHPLTIDRSQDREEAKQRYFEKKSRRKFMKLHRYESRSNAAVKKKRRRGKFVKEDDEIGNDPPAQQ</sequence>
<dbReference type="PROSITE" id="PS51017">
    <property type="entry name" value="CCT"/>
    <property type="match status" value="1"/>
</dbReference>
<accession>D7MWH7</accession>
<evidence type="ECO:0000313" key="7">
    <source>
        <dbReference type="Proteomes" id="UP000008694"/>
    </source>
</evidence>
<feature type="domain" description="CCT" evidence="5">
    <location>
        <begin position="34"/>
        <end position="76"/>
    </location>
</feature>
<dbReference type="AlphaFoldDB" id="D7MWH7"/>
<evidence type="ECO:0000256" key="3">
    <source>
        <dbReference type="PROSITE-ProRule" id="PRU00357"/>
    </source>
</evidence>
<reference evidence="7" key="1">
    <citation type="journal article" date="2011" name="Nat. Genet.">
        <title>The Arabidopsis lyrata genome sequence and the basis of rapid genome size change.</title>
        <authorList>
            <person name="Hu T.T."/>
            <person name="Pattyn P."/>
            <person name="Bakker E.G."/>
            <person name="Cao J."/>
            <person name="Cheng J.-F."/>
            <person name="Clark R.M."/>
            <person name="Fahlgren N."/>
            <person name="Fawcett J.A."/>
            <person name="Grimwood J."/>
            <person name="Gundlach H."/>
            <person name="Haberer G."/>
            <person name="Hollister J.D."/>
            <person name="Ossowski S."/>
            <person name="Ottilar R.P."/>
            <person name="Salamov A.A."/>
            <person name="Schneeberger K."/>
            <person name="Spannagl M."/>
            <person name="Wang X."/>
            <person name="Yang L."/>
            <person name="Nasrallah M.E."/>
            <person name="Bergelson J."/>
            <person name="Carrington J.C."/>
            <person name="Gaut B.S."/>
            <person name="Schmutz J."/>
            <person name="Mayer K.F.X."/>
            <person name="Van de Peer Y."/>
            <person name="Grigoriev I.V."/>
            <person name="Nordborg M."/>
            <person name="Weigel D."/>
            <person name="Guo Y.-L."/>
        </authorList>
    </citation>
    <scope>NUCLEOTIDE SEQUENCE [LARGE SCALE GENOMIC DNA]</scope>
    <source>
        <strain evidence="7">cv. MN47</strain>
    </source>
</reference>
<organism evidence="7">
    <name type="scientific">Arabidopsis lyrata subsp. lyrata</name>
    <name type="common">Lyre-leaved rock-cress</name>
    <dbReference type="NCBI Taxonomy" id="81972"/>
    <lineage>
        <taxon>Eukaryota</taxon>
        <taxon>Viridiplantae</taxon>
        <taxon>Streptophyta</taxon>
        <taxon>Embryophyta</taxon>
        <taxon>Tracheophyta</taxon>
        <taxon>Spermatophyta</taxon>
        <taxon>Magnoliopsida</taxon>
        <taxon>eudicotyledons</taxon>
        <taxon>Gunneridae</taxon>
        <taxon>Pentapetalae</taxon>
        <taxon>rosids</taxon>
        <taxon>malvids</taxon>
        <taxon>Brassicales</taxon>
        <taxon>Brassicaceae</taxon>
        <taxon>Camelineae</taxon>
        <taxon>Arabidopsis</taxon>
    </lineage>
</organism>
<gene>
    <name evidence="6" type="ORF">ARALYDRAFT_655677</name>
</gene>
<feature type="non-terminal residue" evidence="6">
    <location>
        <position position="1"/>
    </location>
</feature>
<keyword evidence="2 3" id="KW-0539">Nucleus</keyword>
<dbReference type="EMBL" id="GL348806">
    <property type="protein sequence ID" value="EFH39110.1"/>
    <property type="molecule type" value="Genomic_DNA"/>
</dbReference>
<evidence type="ECO:0000256" key="2">
    <source>
        <dbReference type="ARBA" id="ARBA00023242"/>
    </source>
</evidence>
<feature type="region of interest" description="Disordered" evidence="4">
    <location>
        <begin position="1"/>
        <end position="40"/>
    </location>
</feature>
<keyword evidence="7" id="KW-1185">Reference proteome</keyword>
<dbReference type="GO" id="GO:0005634">
    <property type="term" value="C:nucleus"/>
    <property type="evidence" value="ECO:0007669"/>
    <property type="project" value="UniProtKB-SubCell"/>
</dbReference>
<name>D7MWH7_ARALL</name>
<dbReference type="OrthoDB" id="10511105at2759"/>
<proteinExistence type="predicted"/>
<dbReference type="KEGG" id="aly:9298926"/>
<feature type="region of interest" description="Disordered" evidence="4">
    <location>
        <begin position="57"/>
        <end position="88"/>
    </location>
</feature>
<comment type="subcellular location">
    <subcellularLocation>
        <location evidence="1 3">Nucleus</location>
    </subcellularLocation>
</comment>
<dbReference type="Proteomes" id="UP000008694">
    <property type="component" value="Unassembled WGS sequence"/>
</dbReference>
<dbReference type="HOGENOM" id="CLU_2475413_0_0_1"/>
<evidence type="ECO:0000313" key="6">
    <source>
        <dbReference type="EMBL" id="EFH39110.1"/>
    </source>
</evidence>
<dbReference type="InterPro" id="IPR010402">
    <property type="entry name" value="CCT_domain"/>
</dbReference>
<dbReference type="Gramene" id="Al_scaffold_0125_6">
    <property type="protein sequence ID" value="Al_scaffold_0125_6"/>
    <property type="gene ID" value="Al_scaffold_0125_6"/>
</dbReference>
<feature type="compositionally biased region" description="Basic and acidic residues" evidence="4">
    <location>
        <begin position="26"/>
        <end position="40"/>
    </location>
</feature>
<evidence type="ECO:0000256" key="4">
    <source>
        <dbReference type="SAM" id="MobiDB-lite"/>
    </source>
</evidence>
<protein>
    <submittedName>
        <fullName evidence="6">Predicted protein</fullName>
    </submittedName>
</protein>
<evidence type="ECO:0000256" key="1">
    <source>
        <dbReference type="ARBA" id="ARBA00004123"/>
    </source>
</evidence>